<protein>
    <submittedName>
        <fullName evidence="2">Uncharacterized protein</fullName>
    </submittedName>
</protein>
<feature type="compositionally biased region" description="Low complexity" evidence="1">
    <location>
        <begin position="54"/>
        <end position="63"/>
    </location>
</feature>
<evidence type="ECO:0000313" key="2">
    <source>
        <dbReference type="EMBL" id="CBY12148.1"/>
    </source>
</evidence>
<keyword evidence="3" id="KW-1185">Reference proteome</keyword>
<dbReference type="Proteomes" id="UP000001307">
    <property type="component" value="Unassembled WGS sequence"/>
</dbReference>
<evidence type="ECO:0000313" key="3">
    <source>
        <dbReference type="Proteomes" id="UP000001307"/>
    </source>
</evidence>
<sequence length="109" mass="13244">MNMRPKEEMDFASSIGFQRARSFHFQRNLFNSNVNLPRRAQSVRERIKTQLQQKFFNKKSFSSPKKRKRTFQKKISQKTRSKIKRYCPRKKPNNLDLLLHRQNQRSNDS</sequence>
<organism evidence="2">
    <name type="scientific">Oikopleura dioica</name>
    <name type="common">Tunicate</name>
    <dbReference type="NCBI Taxonomy" id="34765"/>
    <lineage>
        <taxon>Eukaryota</taxon>
        <taxon>Metazoa</taxon>
        <taxon>Chordata</taxon>
        <taxon>Tunicata</taxon>
        <taxon>Appendicularia</taxon>
        <taxon>Copelata</taxon>
        <taxon>Oikopleuridae</taxon>
        <taxon>Oikopleura</taxon>
    </lineage>
</organism>
<dbReference type="EMBL" id="FN653108">
    <property type="protein sequence ID" value="CBY12148.1"/>
    <property type="molecule type" value="Genomic_DNA"/>
</dbReference>
<proteinExistence type="predicted"/>
<feature type="region of interest" description="Disordered" evidence="1">
    <location>
        <begin position="54"/>
        <end position="109"/>
    </location>
</feature>
<accession>E4XQR2</accession>
<feature type="compositionally biased region" description="Basic residues" evidence="1">
    <location>
        <begin position="64"/>
        <end position="92"/>
    </location>
</feature>
<name>E4XQR2_OIKDI</name>
<evidence type="ECO:0000256" key="1">
    <source>
        <dbReference type="SAM" id="MobiDB-lite"/>
    </source>
</evidence>
<reference evidence="2" key="1">
    <citation type="journal article" date="2010" name="Science">
        <title>Plasticity of animal genome architecture unmasked by rapid evolution of a pelagic tunicate.</title>
        <authorList>
            <person name="Denoeud F."/>
            <person name="Henriet S."/>
            <person name="Mungpakdee S."/>
            <person name="Aury J.M."/>
            <person name="Da Silva C."/>
            <person name="Brinkmann H."/>
            <person name="Mikhaleva J."/>
            <person name="Olsen L.C."/>
            <person name="Jubin C."/>
            <person name="Canestro C."/>
            <person name="Bouquet J.M."/>
            <person name="Danks G."/>
            <person name="Poulain J."/>
            <person name="Campsteijn C."/>
            <person name="Adamski M."/>
            <person name="Cross I."/>
            <person name="Yadetie F."/>
            <person name="Muffato M."/>
            <person name="Louis A."/>
            <person name="Butcher S."/>
            <person name="Tsagkogeorga G."/>
            <person name="Konrad A."/>
            <person name="Singh S."/>
            <person name="Jensen M.F."/>
            <person name="Cong E.H."/>
            <person name="Eikeseth-Otteraa H."/>
            <person name="Noel B."/>
            <person name="Anthouard V."/>
            <person name="Porcel B.M."/>
            <person name="Kachouri-Lafond R."/>
            <person name="Nishino A."/>
            <person name="Ugolini M."/>
            <person name="Chourrout P."/>
            <person name="Nishida H."/>
            <person name="Aasland R."/>
            <person name="Huzurbazar S."/>
            <person name="Westhof E."/>
            <person name="Delsuc F."/>
            <person name="Lehrach H."/>
            <person name="Reinhardt R."/>
            <person name="Weissenbach J."/>
            <person name="Roy S.W."/>
            <person name="Artiguenave F."/>
            <person name="Postlethwait J.H."/>
            <person name="Manak J.R."/>
            <person name="Thompson E.M."/>
            <person name="Jaillon O."/>
            <person name="Du Pasquier L."/>
            <person name="Boudinot P."/>
            <person name="Liberles D.A."/>
            <person name="Volff J.N."/>
            <person name="Philippe H."/>
            <person name="Lenhard B."/>
            <person name="Roest Crollius H."/>
            <person name="Wincker P."/>
            <person name="Chourrout D."/>
        </authorList>
    </citation>
    <scope>NUCLEOTIDE SEQUENCE [LARGE SCALE GENOMIC DNA]</scope>
</reference>
<dbReference type="AlphaFoldDB" id="E4XQR2"/>
<gene>
    <name evidence="2" type="ORF">GSOID_T00018021001</name>
</gene>
<dbReference type="InParanoid" id="E4XQR2"/>